<reference evidence="1 2" key="1">
    <citation type="submission" date="2020-04" db="EMBL/GenBank/DDBJ databases">
        <title>Usitatibacter rugosus gen. nov., sp. nov. and Usitatibacter palustris sp. nov., novel members of Usitatibacteraceae fam. nov. within the order Nitrosomonadales isolated from soil.</title>
        <authorList>
            <person name="Huber K.J."/>
            <person name="Neumann-Schaal M."/>
            <person name="Geppert A."/>
            <person name="Luckner M."/>
            <person name="Wanner G."/>
            <person name="Overmann J."/>
        </authorList>
    </citation>
    <scope>NUCLEOTIDE SEQUENCE [LARGE SCALE GENOMIC DNA]</scope>
    <source>
        <strain evidence="1 2">0125_3</strain>
    </source>
</reference>
<dbReference type="KEGG" id="uru:DSM104443_02236"/>
<evidence type="ECO:0000313" key="1">
    <source>
        <dbReference type="EMBL" id="QJR11164.1"/>
    </source>
</evidence>
<organism evidence="1 2">
    <name type="scientific">Usitatibacter rugosus</name>
    <dbReference type="NCBI Taxonomy" id="2732067"/>
    <lineage>
        <taxon>Bacteria</taxon>
        <taxon>Pseudomonadati</taxon>
        <taxon>Pseudomonadota</taxon>
        <taxon>Betaproteobacteria</taxon>
        <taxon>Nitrosomonadales</taxon>
        <taxon>Usitatibacteraceae</taxon>
        <taxon>Usitatibacter</taxon>
    </lineage>
</organism>
<name>A0A6M4GXF1_9PROT</name>
<dbReference type="AlphaFoldDB" id="A0A6M4GXF1"/>
<evidence type="ECO:0000313" key="2">
    <source>
        <dbReference type="Proteomes" id="UP000501534"/>
    </source>
</evidence>
<dbReference type="Proteomes" id="UP000501534">
    <property type="component" value="Chromosome"/>
</dbReference>
<accession>A0A6M4GXF1</accession>
<protein>
    <recommendedName>
        <fullName evidence="3">Chemotaxis protein</fullName>
    </recommendedName>
</protein>
<dbReference type="EMBL" id="CP053069">
    <property type="protein sequence ID" value="QJR11164.1"/>
    <property type="molecule type" value="Genomic_DNA"/>
</dbReference>
<dbReference type="RefSeq" id="WP_171092275.1">
    <property type="nucleotide sequence ID" value="NZ_CP053069.1"/>
</dbReference>
<proteinExistence type="predicted"/>
<keyword evidence="2" id="KW-1185">Reference proteome</keyword>
<gene>
    <name evidence="1" type="ORF">DSM104443_02236</name>
</gene>
<evidence type="ECO:0008006" key="3">
    <source>
        <dbReference type="Google" id="ProtNLM"/>
    </source>
</evidence>
<sequence length="215" mass="22717">MLHEFVATHRNELILRCRGRVAKRLGLAQAPPEADQGVPLFLVQLVDTLRRAEATRDGSADLAPPLAARVLGAAAAHGQQMLGLGHGIEHVVRDYGDVCQTVTEMADELGARISAEEFRALNLALDDAIAESVMAFGNARERAHCSDASDATEHLQAIAIELRRLVGVAQHSCAAMRTGRVGINGATGELLAHSLAELKALTTRLLDGPGSKPGG</sequence>